<evidence type="ECO:0000313" key="2">
    <source>
        <dbReference type="EMBL" id="CAH1449203.1"/>
    </source>
</evidence>
<name>A0AAU9PH00_9ASTR</name>
<evidence type="ECO:0000256" key="1">
    <source>
        <dbReference type="SAM" id="MobiDB-lite"/>
    </source>
</evidence>
<evidence type="ECO:0000313" key="3">
    <source>
        <dbReference type="Proteomes" id="UP001157418"/>
    </source>
</evidence>
<dbReference type="AlphaFoldDB" id="A0AAU9PH00"/>
<organism evidence="2 3">
    <name type="scientific">Lactuca virosa</name>
    <dbReference type="NCBI Taxonomy" id="75947"/>
    <lineage>
        <taxon>Eukaryota</taxon>
        <taxon>Viridiplantae</taxon>
        <taxon>Streptophyta</taxon>
        <taxon>Embryophyta</taxon>
        <taxon>Tracheophyta</taxon>
        <taxon>Spermatophyta</taxon>
        <taxon>Magnoliopsida</taxon>
        <taxon>eudicotyledons</taxon>
        <taxon>Gunneridae</taxon>
        <taxon>Pentapetalae</taxon>
        <taxon>asterids</taxon>
        <taxon>campanulids</taxon>
        <taxon>Asterales</taxon>
        <taxon>Asteraceae</taxon>
        <taxon>Cichorioideae</taxon>
        <taxon>Cichorieae</taxon>
        <taxon>Lactucinae</taxon>
        <taxon>Lactuca</taxon>
    </lineage>
</organism>
<feature type="compositionally biased region" description="Basic and acidic residues" evidence="1">
    <location>
        <begin position="106"/>
        <end position="123"/>
    </location>
</feature>
<comment type="caution">
    <text evidence="2">The sequence shown here is derived from an EMBL/GenBank/DDBJ whole genome shotgun (WGS) entry which is preliminary data.</text>
</comment>
<dbReference type="EMBL" id="CAKMRJ010005634">
    <property type="protein sequence ID" value="CAH1449203.1"/>
    <property type="molecule type" value="Genomic_DNA"/>
</dbReference>
<gene>
    <name evidence="2" type="ORF">LVIROSA_LOCUS34698</name>
</gene>
<proteinExistence type="predicted"/>
<dbReference type="Proteomes" id="UP001157418">
    <property type="component" value="Unassembled WGS sequence"/>
</dbReference>
<protein>
    <submittedName>
        <fullName evidence="2">Uncharacterized protein</fullName>
    </submittedName>
</protein>
<keyword evidence="3" id="KW-1185">Reference proteome</keyword>
<feature type="region of interest" description="Disordered" evidence="1">
    <location>
        <begin position="97"/>
        <end position="131"/>
    </location>
</feature>
<sequence>MNTPTSTSTYQICSTTDTSSSFCLSPPQPSFSPPNIVFMLLQICFDNDLYGNKIRSGISEDSKEYDNLRSCEQICNRPSHTFSGGGHVDVAYVVVEGGEPHEEEGGERREPLAEEGGGPHEAVDDGGGEGI</sequence>
<accession>A0AAU9PH00</accession>
<reference evidence="2 3" key="1">
    <citation type="submission" date="2022-01" db="EMBL/GenBank/DDBJ databases">
        <authorList>
            <person name="Xiong W."/>
            <person name="Schranz E."/>
        </authorList>
    </citation>
    <scope>NUCLEOTIDE SEQUENCE [LARGE SCALE GENOMIC DNA]</scope>
</reference>